<name>A0ACC0Q2J6_RHOML</name>
<protein>
    <submittedName>
        <fullName evidence="1">Uncharacterized protein</fullName>
    </submittedName>
</protein>
<dbReference type="EMBL" id="CM046388">
    <property type="protein sequence ID" value="KAI8572180.1"/>
    <property type="molecule type" value="Genomic_DNA"/>
</dbReference>
<reference evidence="1" key="1">
    <citation type="submission" date="2022-02" db="EMBL/GenBank/DDBJ databases">
        <title>Plant Genome Project.</title>
        <authorList>
            <person name="Zhang R.-G."/>
        </authorList>
    </citation>
    <scope>NUCLEOTIDE SEQUENCE</scope>
    <source>
        <strain evidence="1">AT1</strain>
    </source>
</reference>
<evidence type="ECO:0000313" key="2">
    <source>
        <dbReference type="Proteomes" id="UP001062846"/>
    </source>
</evidence>
<gene>
    <name evidence="1" type="ORF">RHMOL_Rhmol01G0178300</name>
</gene>
<proteinExistence type="predicted"/>
<organism evidence="1 2">
    <name type="scientific">Rhododendron molle</name>
    <name type="common">Chinese azalea</name>
    <name type="synonym">Azalea mollis</name>
    <dbReference type="NCBI Taxonomy" id="49168"/>
    <lineage>
        <taxon>Eukaryota</taxon>
        <taxon>Viridiplantae</taxon>
        <taxon>Streptophyta</taxon>
        <taxon>Embryophyta</taxon>
        <taxon>Tracheophyta</taxon>
        <taxon>Spermatophyta</taxon>
        <taxon>Magnoliopsida</taxon>
        <taxon>eudicotyledons</taxon>
        <taxon>Gunneridae</taxon>
        <taxon>Pentapetalae</taxon>
        <taxon>asterids</taxon>
        <taxon>Ericales</taxon>
        <taxon>Ericaceae</taxon>
        <taxon>Ericoideae</taxon>
        <taxon>Rhodoreae</taxon>
        <taxon>Rhododendron</taxon>
    </lineage>
</organism>
<evidence type="ECO:0000313" key="1">
    <source>
        <dbReference type="EMBL" id="KAI8572180.1"/>
    </source>
</evidence>
<sequence>MLVVAIPLQAVLPLTTFKRKKHTRTLVSISEEPSKTISSPRKRKALIPDFDEDISPSQGVPIVEPIFEENSDIMVDLNQIGNPEGSSDPSNPKASNVEIPIDSPPTVPETPLPESLKIPTPQDATLDLNLNGSSSSHMASSSTSPSFDVHAVSAKVKAFCHRICLPVQPSIVLSPVDELEVLLDPPASCLKPTFSKEEAQELIEIHQGFATLDFSFLIEHQLWDQFERCCQALVYLKPNNSELTQWLQHGISNIQSDFPYIQDLFQEQGALQMVEKDMENLHS</sequence>
<accession>A0ACC0Q2J6</accession>
<dbReference type="Proteomes" id="UP001062846">
    <property type="component" value="Chromosome 1"/>
</dbReference>
<comment type="caution">
    <text evidence="1">The sequence shown here is derived from an EMBL/GenBank/DDBJ whole genome shotgun (WGS) entry which is preliminary data.</text>
</comment>
<keyword evidence="2" id="KW-1185">Reference proteome</keyword>